<accession>A0A9N8F364</accession>
<dbReference type="AlphaFoldDB" id="A0A9N8F364"/>
<dbReference type="OrthoDB" id="10020990at2759"/>
<organism evidence="1 2">
    <name type="scientific">Seminavis robusta</name>
    <dbReference type="NCBI Taxonomy" id="568900"/>
    <lineage>
        <taxon>Eukaryota</taxon>
        <taxon>Sar</taxon>
        <taxon>Stramenopiles</taxon>
        <taxon>Ochrophyta</taxon>
        <taxon>Bacillariophyta</taxon>
        <taxon>Bacillariophyceae</taxon>
        <taxon>Bacillariophycidae</taxon>
        <taxon>Naviculales</taxon>
        <taxon>Naviculaceae</taxon>
        <taxon>Seminavis</taxon>
    </lineage>
</organism>
<evidence type="ECO:0000313" key="2">
    <source>
        <dbReference type="Proteomes" id="UP001153069"/>
    </source>
</evidence>
<reference evidence="1" key="1">
    <citation type="submission" date="2020-06" db="EMBL/GenBank/DDBJ databases">
        <authorList>
            <consortium name="Plant Systems Biology data submission"/>
        </authorList>
    </citation>
    <scope>NUCLEOTIDE SEQUENCE</scope>
    <source>
        <strain evidence="1">D6</strain>
    </source>
</reference>
<dbReference type="Proteomes" id="UP001153069">
    <property type="component" value="Unassembled WGS sequence"/>
</dbReference>
<proteinExistence type="predicted"/>
<gene>
    <name evidence="1" type="ORF">SEMRO_2988_G341730.1</name>
</gene>
<dbReference type="EMBL" id="CAICTM010002986">
    <property type="protein sequence ID" value="CAB9530689.1"/>
    <property type="molecule type" value="Genomic_DNA"/>
</dbReference>
<name>A0A9N8F364_9STRA</name>
<evidence type="ECO:0000313" key="1">
    <source>
        <dbReference type="EMBL" id="CAB9530689.1"/>
    </source>
</evidence>
<sequence length="299" mass="34921">MPEVTAKQFMALGLKAAGYPRWHAYKEERNIERFQAYYGAVPAAFAAIWKDLLETENENYKLSAEEAKHPINLLIAIRWTWKYETERELCLRFGIKSEKTISKIYKAWAHKVKLLFRDKLPSLEQFSDEELIFLFSIDGTHCPIEEPRPFSTDWSSFKFGDNAGVSYEIMLLIHKPQVAWVRGPIPPGAYNDIKTFKMKLMEKMETILPEKRIVGDKGYRGAKHIISTRNEFDPEEIAEWKDRVLARQESFNESIKCFKVCRDIFRHGVENHSIAFEAVLCVIQYSINEGSYMLFDPYL</sequence>
<keyword evidence="2" id="KW-1185">Reference proteome</keyword>
<protein>
    <submittedName>
        <fullName evidence="1">Uncharacterized protein</fullName>
    </submittedName>
</protein>
<comment type="caution">
    <text evidence="1">The sequence shown here is derived from an EMBL/GenBank/DDBJ whole genome shotgun (WGS) entry which is preliminary data.</text>
</comment>